<dbReference type="RefSeq" id="WP_394490414.1">
    <property type="nucleotide sequence ID" value="NZ_JBIGIA010000016.1"/>
</dbReference>
<keyword evidence="9" id="KW-1185">Reference proteome</keyword>
<keyword evidence="5 6" id="KW-0472">Membrane</keyword>
<dbReference type="InterPro" id="IPR051791">
    <property type="entry name" value="Pra-immunoreactive"/>
</dbReference>
<feature type="transmembrane region" description="Helical" evidence="6">
    <location>
        <begin position="126"/>
        <end position="147"/>
    </location>
</feature>
<keyword evidence="3 6" id="KW-0812">Transmembrane</keyword>
<evidence type="ECO:0000256" key="6">
    <source>
        <dbReference type="SAM" id="Phobius"/>
    </source>
</evidence>
<comment type="subcellular location">
    <subcellularLocation>
        <location evidence="1">Cell membrane</location>
        <topology evidence="1">Multi-pass membrane protein</topology>
    </subcellularLocation>
</comment>
<evidence type="ECO:0000259" key="7">
    <source>
        <dbReference type="Pfam" id="PF06271"/>
    </source>
</evidence>
<name>A0ABW7GAG0_9BURK</name>
<evidence type="ECO:0000256" key="4">
    <source>
        <dbReference type="ARBA" id="ARBA00022989"/>
    </source>
</evidence>
<comment type="caution">
    <text evidence="8">The sequence shown here is derived from an EMBL/GenBank/DDBJ whole genome shotgun (WGS) entry which is preliminary data.</text>
</comment>
<accession>A0ABW7GAG0</accession>
<proteinExistence type="predicted"/>
<evidence type="ECO:0000256" key="3">
    <source>
        <dbReference type="ARBA" id="ARBA00022692"/>
    </source>
</evidence>
<dbReference type="Proteomes" id="UP001606305">
    <property type="component" value="Unassembled WGS sequence"/>
</dbReference>
<reference evidence="8 9" key="1">
    <citation type="submission" date="2024-09" db="EMBL/GenBank/DDBJ databases">
        <title>Novel species of the genus Pelomonas and Roseateles isolated from streams.</title>
        <authorList>
            <person name="Lu H."/>
        </authorList>
    </citation>
    <scope>NUCLEOTIDE SEQUENCE [LARGE SCALE GENOMIC DNA]</scope>
    <source>
        <strain evidence="8 9">BYS96W</strain>
    </source>
</reference>
<evidence type="ECO:0000313" key="9">
    <source>
        <dbReference type="Proteomes" id="UP001606305"/>
    </source>
</evidence>
<evidence type="ECO:0000256" key="2">
    <source>
        <dbReference type="ARBA" id="ARBA00022475"/>
    </source>
</evidence>
<keyword evidence="2" id="KW-1003">Cell membrane</keyword>
<keyword evidence="4 6" id="KW-1133">Transmembrane helix</keyword>
<feature type="transmembrane region" description="Helical" evidence="6">
    <location>
        <begin position="33"/>
        <end position="56"/>
    </location>
</feature>
<dbReference type="InterPro" id="IPR010432">
    <property type="entry name" value="RDD"/>
</dbReference>
<dbReference type="Pfam" id="PF06271">
    <property type="entry name" value="RDD"/>
    <property type="match status" value="1"/>
</dbReference>
<feature type="transmembrane region" description="Helical" evidence="6">
    <location>
        <begin position="76"/>
        <end position="95"/>
    </location>
</feature>
<evidence type="ECO:0000256" key="1">
    <source>
        <dbReference type="ARBA" id="ARBA00004651"/>
    </source>
</evidence>
<dbReference type="PANTHER" id="PTHR36115:SF6">
    <property type="entry name" value="PROLINE-RICH ANTIGEN HOMOLOG"/>
    <property type="match status" value="1"/>
</dbReference>
<sequence length="172" mass="18630">MSDAVDARFAPPQAHVEDLATGEQVLAGRGERLIAVIVDSLIGGGVGWVIGLIPGIQQLFQAQTDAVSKNIWSLTPWSLAVGAVVFLALQGWPLLTRGQTIGKIIMKLRIVRPDGSRPDAFRLLGLRYGIGMLFNLNVVVVMVYGLVDSLLVFRSSRKCLHDTIADTQVIKL</sequence>
<feature type="domain" description="RDD" evidence="7">
    <location>
        <begin position="27"/>
        <end position="165"/>
    </location>
</feature>
<evidence type="ECO:0000313" key="8">
    <source>
        <dbReference type="EMBL" id="MFG6458938.1"/>
    </source>
</evidence>
<evidence type="ECO:0000256" key="5">
    <source>
        <dbReference type="ARBA" id="ARBA00023136"/>
    </source>
</evidence>
<dbReference type="PANTHER" id="PTHR36115">
    <property type="entry name" value="PROLINE-RICH ANTIGEN HOMOLOG-RELATED"/>
    <property type="match status" value="1"/>
</dbReference>
<gene>
    <name evidence="8" type="ORF">ACG00X_19040</name>
</gene>
<organism evidence="8 9">
    <name type="scientific">Pelomonas nitida</name>
    <dbReference type="NCBI Taxonomy" id="3299027"/>
    <lineage>
        <taxon>Bacteria</taxon>
        <taxon>Pseudomonadati</taxon>
        <taxon>Pseudomonadota</taxon>
        <taxon>Betaproteobacteria</taxon>
        <taxon>Burkholderiales</taxon>
        <taxon>Sphaerotilaceae</taxon>
        <taxon>Roseateles</taxon>
    </lineage>
</organism>
<dbReference type="EMBL" id="JBIGIA010000016">
    <property type="protein sequence ID" value="MFG6458938.1"/>
    <property type="molecule type" value="Genomic_DNA"/>
</dbReference>
<protein>
    <submittedName>
        <fullName evidence="8">RDD family protein</fullName>
    </submittedName>
</protein>